<dbReference type="GO" id="GO:0006351">
    <property type="term" value="P:DNA-templated transcription"/>
    <property type="evidence" value="ECO:0007669"/>
    <property type="project" value="InterPro"/>
</dbReference>
<dbReference type="PANTHER" id="PTHR30319:SF1">
    <property type="entry name" value="TRANSCRIPTIONAL REPRESSOR PAAX"/>
    <property type="match status" value="1"/>
</dbReference>
<dbReference type="InterPro" id="IPR012906">
    <property type="entry name" value="PaaX-like_N"/>
</dbReference>
<evidence type="ECO:0000313" key="4">
    <source>
        <dbReference type="EMBL" id="RKO21866.1"/>
    </source>
</evidence>
<name>A0A3B0F4N3_PSEPS</name>
<reference evidence="5" key="2">
    <citation type="submission" date="2018-10" db="EMBL/GenBank/DDBJ databases">
        <authorList>
            <person name="Wang Y."/>
            <person name="Wang J."/>
            <person name="Yang X."/>
            <person name="Wang Z."/>
            <person name="Huang Y."/>
        </authorList>
    </citation>
    <scope>NUCLEOTIDE SEQUENCE [LARGE SCALE GENOMIC DNA]</scope>
    <source>
        <strain evidence="5">J015</strain>
    </source>
</reference>
<evidence type="ECO:0000259" key="2">
    <source>
        <dbReference type="Pfam" id="PF08223"/>
    </source>
</evidence>
<dbReference type="InterPro" id="IPR011965">
    <property type="entry name" value="PaaX_trns_reg"/>
</dbReference>
<dbReference type="Pfam" id="PF07848">
    <property type="entry name" value="PaaX"/>
    <property type="match status" value="1"/>
</dbReference>
<dbReference type="Gene3D" id="1.20.58.1460">
    <property type="match status" value="1"/>
</dbReference>
<dbReference type="Gene3D" id="1.10.10.10">
    <property type="entry name" value="Winged helix-like DNA-binding domain superfamily/Winged helix DNA-binding domain"/>
    <property type="match status" value="1"/>
</dbReference>
<dbReference type="PANTHER" id="PTHR30319">
    <property type="entry name" value="PHENYLACETIC ACID REGULATOR-RELATED TRANSCRIPTIONAL REPRESSOR"/>
    <property type="match status" value="1"/>
</dbReference>
<dbReference type="InterPro" id="IPR011991">
    <property type="entry name" value="ArsR-like_HTH"/>
</dbReference>
<evidence type="ECO:0000313" key="5">
    <source>
        <dbReference type="Proteomes" id="UP000273159"/>
    </source>
</evidence>
<dbReference type="PIRSF" id="PIRSF020623">
    <property type="entry name" value="PaaX"/>
    <property type="match status" value="1"/>
</dbReference>
<evidence type="ECO:0000259" key="3">
    <source>
        <dbReference type="Pfam" id="PF20803"/>
    </source>
</evidence>
<dbReference type="InterPro" id="IPR013225">
    <property type="entry name" value="PaaX_C"/>
</dbReference>
<reference evidence="4 5" key="1">
    <citation type="submission" date="2018-10" db="EMBL/GenBank/DDBJ databases">
        <title>Genome-guide identification and characterization of bacteria that degrade polycyclic aromatic hydrocarbons and resist hexavalent chromium simultaneously.</title>
        <authorList>
            <person name="Feng H."/>
        </authorList>
    </citation>
    <scope>NUCLEOTIDE SEQUENCE [LARGE SCALE GENOMIC DNA]</scope>
    <source>
        <strain evidence="4 5">J015</strain>
    </source>
</reference>
<dbReference type="AlphaFoldDB" id="A0A3B0F4N3"/>
<dbReference type="InterPro" id="IPR048846">
    <property type="entry name" value="PaaX-like_central"/>
</dbReference>
<sequence>MLGVKRSVARRWVAGQYRRSIMQWKPRALILDLFGDYLRYAGSEVRLADITELLAVFDIEPATVRVNLSRLRKEGWFTTRRVGRETVYSLTPHLLEILNEGRERIFHRRSEEWGGRWTMAIYQVPEADRAVREQLRKQLAWHGFGQLSPSTWLSPHDLMAEVREIGAEYPSAKVDALWCGTGNMQEDRDLAARCWDLEQLGEDYHEFIRAYATSDNEVLNADKEGRTALIERMHLIGDFRRFLFRDPYLPRELQPGGWPSDDAYRLFGAVHRQLGPAATGFVSGVVGEPVGPGLEVTTELARTHA</sequence>
<dbReference type="EMBL" id="RBNH01000015">
    <property type="protein sequence ID" value="RKO21866.1"/>
    <property type="molecule type" value="Genomic_DNA"/>
</dbReference>
<dbReference type="InterPro" id="IPR036390">
    <property type="entry name" value="WH_DNA-bd_sf"/>
</dbReference>
<accession>A0A3B0F4N3</accession>
<organism evidence="4 5">
    <name type="scientific">Pseudarthrobacter phenanthrenivorans</name>
    <name type="common">Arthrobacter phenanthrenivorans</name>
    <dbReference type="NCBI Taxonomy" id="361575"/>
    <lineage>
        <taxon>Bacteria</taxon>
        <taxon>Bacillati</taxon>
        <taxon>Actinomycetota</taxon>
        <taxon>Actinomycetes</taxon>
        <taxon>Micrococcales</taxon>
        <taxon>Micrococcaceae</taxon>
        <taxon>Pseudarthrobacter</taxon>
    </lineage>
</organism>
<evidence type="ECO:0000259" key="1">
    <source>
        <dbReference type="Pfam" id="PF07848"/>
    </source>
</evidence>
<comment type="caution">
    <text evidence="4">The sequence shown here is derived from an EMBL/GenBank/DDBJ whole genome shotgun (WGS) entry which is preliminary data.</text>
</comment>
<feature type="domain" description="Transcriptional repressor PaaX-like N-terminal" evidence="1">
    <location>
        <begin position="26"/>
        <end position="92"/>
    </location>
</feature>
<dbReference type="Proteomes" id="UP000273159">
    <property type="component" value="Unassembled WGS sequence"/>
</dbReference>
<protein>
    <submittedName>
        <fullName evidence="4">Phenylacetic acid-responsive transcriptional repressor</fullName>
    </submittedName>
</protein>
<gene>
    <name evidence="4" type="ORF">D7Z96_15535</name>
</gene>
<dbReference type="CDD" id="cd00090">
    <property type="entry name" value="HTH_ARSR"/>
    <property type="match status" value="1"/>
</dbReference>
<feature type="domain" description="Transcriptional repressor PaaX-like central Cas2-like" evidence="3">
    <location>
        <begin position="111"/>
        <end position="190"/>
    </location>
</feature>
<dbReference type="SUPFAM" id="SSF46785">
    <property type="entry name" value="Winged helix' DNA-binding domain"/>
    <property type="match status" value="1"/>
</dbReference>
<dbReference type="Pfam" id="PF08223">
    <property type="entry name" value="PaaX_C"/>
    <property type="match status" value="1"/>
</dbReference>
<feature type="domain" description="Transcriptional repressor PaaX-like C-terminal" evidence="2">
    <location>
        <begin position="195"/>
        <end position="283"/>
    </location>
</feature>
<dbReference type="Pfam" id="PF20803">
    <property type="entry name" value="PaaX_M"/>
    <property type="match status" value="1"/>
</dbReference>
<dbReference type="Gene3D" id="3.30.70.2650">
    <property type="match status" value="1"/>
</dbReference>
<proteinExistence type="predicted"/>
<dbReference type="InterPro" id="IPR036388">
    <property type="entry name" value="WH-like_DNA-bd_sf"/>
</dbReference>